<protein>
    <submittedName>
        <fullName evidence="1">Uncharacterized protein</fullName>
    </submittedName>
</protein>
<dbReference type="EMBL" id="JANAVB010035619">
    <property type="protein sequence ID" value="KAJ6805070.1"/>
    <property type="molecule type" value="Genomic_DNA"/>
</dbReference>
<reference evidence="1" key="1">
    <citation type="journal article" date="2023" name="GigaByte">
        <title>Genome assembly of the bearded iris, Iris pallida Lam.</title>
        <authorList>
            <person name="Bruccoleri R.E."/>
            <person name="Oakeley E.J."/>
            <person name="Faust A.M.E."/>
            <person name="Altorfer M."/>
            <person name="Dessus-Babus S."/>
            <person name="Burckhardt D."/>
            <person name="Oertli M."/>
            <person name="Naumann U."/>
            <person name="Petersen F."/>
            <person name="Wong J."/>
        </authorList>
    </citation>
    <scope>NUCLEOTIDE SEQUENCE</scope>
    <source>
        <strain evidence="1">GSM-AAB239-AS_SAM_17_03QT</strain>
    </source>
</reference>
<keyword evidence="2" id="KW-1185">Reference proteome</keyword>
<gene>
    <name evidence="1" type="ORF">M6B38_182020</name>
</gene>
<dbReference type="Proteomes" id="UP001140949">
    <property type="component" value="Unassembled WGS sequence"/>
</dbReference>
<organism evidence="1 2">
    <name type="scientific">Iris pallida</name>
    <name type="common">Sweet iris</name>
    <dbReference type="NCBI Taxonomy" id="29817"/>
    <lineage>
        <taxon>Eukaryota</taxon>
        <taxon>Viridiplantae</taxon>
        <taxon>Streptophyta</taxon>
        <taxon>Embryophyta</taxon>
        <taxon>Tracheophyta</taxon>
        <taxon>Spermatophyta</taxon>
        <taxon>Magnoliopsida</taxon>
        <taxon>Liliopsida</taxon>
        <taxon>Asparagales</taxon>
        <taxon>Iridaceae</taxon>
        <taxon>Iridoideae</taxon>
        <taxon>Irideae</taxon>
        <taxon>Iris</taxon>
    </lineage>
</organism>
<accession>A0AAX6ELY1</accession>
<reference evidence="1" key="2">
    <citation type="submission" date="2023-04" db="EMBL/GenBank/DDBJ databases">
        <authorList>
            <person name="Bruccoleri R.E."/>
            <person name="Oakeley E.J."/>
            <person name="Faust A.-M."/>
            <person name="Dessus-Babus S."/>
            <person name="Altorfer M."/>
            <person name="Burckhardt D."/>
            <person name="Oertli M."/>
            <person name="Naumann U."/>
            <person name="Petersen F."/>
            <person name="Wong J."/>
        </authorList>
    </citation>
    <scope>NUCLEOTIDE SEQUENCE</scope>
    <source>
        <strain evidence="1">GSM-AAB239-AS_SAM_17_03QT</strain>
        <tissue evidence="1">Leaf</tissue>
    </source>
</reference>
<comment type="caution">
    <text evidence="1">The sequence shown here is derived from an EMBL/GenBank/DDBJ whole genome shotgun (WGS) entry which is preliminary data.</text>
</comment>
<evidence type="ECO:0000313" key="2">
    <source>
        <dbReference type="Proteomes" id="UP001140949"/>
    </source>
</evidence>
<dbReference type="AlphaFoldDB" id="A0AAX6ELY1"/>
<evidence type="ECO:0000313" key="1">
    <source>
        <dbReference type="EMBL" id="KAJ6805070.1"/>
    </source>
</evidence>
<sequence>MTEPIRGKRRGCTRLPEVVILLQDVTLAYRYYYSSRLLLVISYLELMELWSGLECEEFG</sequence>
<name>A0AAX6ELY1_IRIPA</name>
<proteinExistence type="predicted"/>